<feature type="region of interest" description="Disordered" evidence="1">
    <location>
        <begin position="830"/>
        <end position="876"/>
    </location>
</feature>
<feature type="region of interest" description="Disordered" evidence="1">
    <location>
        <begin position="925"/>
        <end position="1026"/>
    </location>
</feature>
<feature type="region of interest" description="Disordered" evidence="1">
    <location>
        <begin position="295"/>
        <end position="317"/>
    </location>
</feature>
<feature type="region of interest" description="Disordered" evidence="1">
    <location>
        <begin position="1064"/>
        <end position="1110"/>
    </location>
</feature>
<reference evidence="2 3" key="1">
    <citation type="journal article" date="2018" name="Nat. Ecol. Evol.">
        <title>Pezizomycetes genomes reveal the molecular basis of ectomycorrhizal truffle lifestyle.</title>
        <authorList>
            <person name="Murat C."/>
            <person name="Payen T."/>
            <person name="Noel B."/>
            <person name="Kuo A."/>
            <person name="Morin E."/>
            <person name="Chen J."/>
            <person name="Kohler A."/>
            <person name="Krizsan K."/>
            <person name="Balestrini R."/>
            <person name="Da Silva C."/>
            <person name="Montanini B."/>
            <person name="Hainaut M."/>
            <person name="Levati E."/>
            <person name="Barry K.W."/>
            <person name="Belfiori B."/>
            <person name="Cichocki N."/>
            <person name="Clum A."/>
            <person name="Dockter R.B."/>
            <person name="Fauchery L."/>
            <person name="Guy J."/>
            <person name="Iotti M."/>
            <person name="Le Tacon F."/>
            <person name="Lindquist E.A."/>
            <person name="Lipzen A."/>
            <person name="Malagnac F."/>
            <person name="Mello A."/>
            <person name="Molinier V."/>
            <person name="Miyauchi S."/>
            <person name="Poulain J."/>
            <person name="Riccioni C."/>
            <person name="Rubini A."/>
            <person name="Sitrit Y."/>
            <person name="Splivallo R."/>
            <person name="Traeger S."/>
            <person name="Wang M."/>
            <person name="Zifcakova L."/>
            <person name="Wipf D."/>
            <person name="Zambonelli A."/>
            <person name="Paolocci F."/>
            <person name="Nowrousian M."/>
            <person name="Ottonello S."/>
            <person name="Baldrian P."/>
            <person name="Spatafora J.W."/>
            <person name="Henrissat B."/>
            <person name="Nagy L.G."/>
            <person name="Aury J.M."/>
            <person name="Wincker P."/>
            <person name="Grigoriev I.V."/>
            <person name="Bonfante P."/>
            <person name="Martin F.M."/>
        </authorList>
    </citation>
    <scope>NUCLEOTIDE SEQUENCE [LARGE SCALE GENOMIC DNA]</scope>
    <source>
        <strain evidence="2 3">ATCC MYA-4762</strain>
    </source>
</reference>
<evidence type="ECO:0000313" key="3">
    <source>
        <dbReference type="Proteomes" id="UP000267821"/>
    </source>
</evidence>
<feature type="compositionally biased region" description="Basic and acidic residues" evidence="1">
    <location>
        <begin position="211"/>
        <end position="226"/>
    </location>
</feature>
<dbReference type="AlphaFoldDB" id="A0A3N4M1J4"/>
<feature type="region of interest" description="Disordered" evidence="1">
    <location>
        <begin position="193"/>
        <end position="267"/>
    </location>
</feature>
<gene>
    <name evidence="2" type="ORF">L211DRAFT_832794</name>
</gene>
<sequence>MFSTPLKPFSEGPTEPPSKRRRVDSRSGSGGWRGGSLFRNRVTGIVGRRKISDNPAASVVGEGIGDQKRVQKKIDEYFGWARGGIDEELTGILEGVMGGVEVGADVDGYNDQRETELHQESRREIERTVELLTDVQGIGVEHLAPGGVGSGDGDGVIKDSEVEEEVEKCGSDINHCGGRVSAWLSGSGYKHDDLGSDVTKEGESESEVVALEDKKEERKMPRKAGEDLASMVERLSKSERRERKEQRKRKKEQRKAESEDEESEEDLDLLFGKQKVKRRMEDLADENGLNMKRQLATPESSLVHGTSDLGEGSAKPQPLGAPKIFQASRSQRPTQLFEFGSHCFTPEISDRYTHILNSTIQRYLTNAIYSSASDDGHTANPDSAPLEASYVLGSYWASDEKQRFFNHLATKGRHDLPGISEGVGTKSIVEVRAYLKALEEGLKDVKVYVRRVRAQDRGEQAARGEEEVAQGDEEEVALVRYEDIPAAVEISGELEALMEKHAENLEKEILEDEVRREKEKWGDGKWLVGLDEAEKMDEFWVEKNSKDGNTDETVPLPPPEAELLKTHSLLRLSQAFFMLPKLPPNNSLPAVNGDRGAPAIRLTSLQDLHNLAVSMTQKLVQASIFIAKNRIQSSLLSEKLVPNVRASDVKVAARVMGLGEADKKGFWLAWVRRSGVRVRDRRGREMELDLVERELLSKKGDLKKRRDTQRLGRGEGETNEEICVTSRNEKEAALDEDGDREMGEAPPPDNVVHLLDQYGSEVEGEDGKEIDDDSEDSEHALEDAIHTQTERLDVIADAKAELALWTELLPEHVSPPEEVAKRLQILTNETLAADTDSSSSEDSQRSLSDSETFTSKSSSTSASDASSSDTTPFSTTYIVAKQAKRQKRQRRLLEDWDEDWVDSYPCYAAWVAMFKRPELGVGYGFAGETEGSWSGDDDDFTDASSARKLGEKGRREKGKGKGKVKGRDIENSPLPLQDQQQNDSITPSDPPQPQRHVRGRPRKHPIKLDAQGIPIRYSKSDRPIGRPRLANKQLLDARPKLPPGQWPVGWEGLERRRVPDMRWRPEEEEMEDENAVEGVGEDVEMIGGVGKDVGKESGVMATRVSGRQRREVERMGMVSTVQAVIEAEGR</sequence>
<feature type="region of interest" description="Disordered" evidence="1">
    <location>
        <begin position="761"/>
        <end position="780"/>
    </location>
</feature>
<protein>
    <recommendedName>
        <fullName evidence="4">Myb-like domain-containing protein</fullName>
    </recommendedName>
</protein>
<dbReference type="STRING" id="1051890.A0A3N4M1J4"/>
<evidence type="ECO:0000256" key="1">
    <source>
        <dbReference type="SAM" id="MobiDB-lite"/>
    </source>
</evidence>
<feature type="region of interest" description="Disordered" evidence="1">
    <location>
        <begin position="726"/>
        <end position="750"/>
    </location>
</feature>
<dbReference type="GO" id="GO:0042790">
    <property type="term" value="P:nucleolar large rRNA transcription by RNA polymerase I"/>
    <property type="evidence" value="ECO:0007669"/>
    <property type="project" value="InterPro"/>
</dbReference>
<dbReference type="GO" id="GO:0001181">
    <property type="term" value="F:RNA polymerase I general transcription initiation factor activity"/>
    <property type="evidence" value="ECO:0007669"/>
    <property type="project" value="TreeGrafter"/>
</dbReference>
<feature type="compositionally biased region" description="Basic and acidic residues" evidence="1">
    <location>
        <begin position="234"/>
        <end position="245"/>
    </location>
</feature>
<dbReference type="PANTHER" id="PTHR28079">
    <property type="entry name" value="RNA POLYMERASE I-SPECIFIC TRANSCRIPTION INITIATION FACTOR RRN5"/>
    <property type="match status" value="1"/>
</dbReference>
<keyword evidence="3" id="KW-1185">Reference proteome</keyword>
<feature type="compositionally biased region" description="Basic residues" evidence="1">
    <location>
        <begin position="995"/>
        <end position="1005"/>
    </location>
</feature>
<evidence type="ECO:0000313" key="2">
    <source>
        <dbReference type="EMBL" id="RPB28907.1"/>
    </source>
</evidence>
<feature type="compositionally biased region" description="Acidic residues" evidence="1">
    <location>
        <begin position="1066"/>
        <end position="1084"/>
    </location>
</feature>
<feature type="compositionally biased region" description="Polar residues" evidence="1">
    <location>
        <begin position="977"/>
        <end position="987"/>
    </location>
</feature>
<feature type="compositionally biased region" description="Acidic residues" evidence="1">
    <location>
        <begin position="762"/>
        <end position="776"/>
    </location>
</feature>
<dbReference type="EMBL" id="ML121528">
    <property type="protein sequence ID" value="RPB28907.1"/>
    <property type="molecule type" value="Genomic_DNA"/>
</dbReference>
<feature type="compositionally biased region" description="Basic and acidic residues" evidence="1">
    <location>
        <begin position="193"/>
        <end position="203"/>
    </location>
</feature>
<dbReference type="InParanoid" id="A0A3N4M1J4"/>
<dbReference type="Proteomes" id="UP000267821">
    <property type="component" value="Unassembled WGS sequence"/>
</dbReference>
<feature type="region of interest" description="Disordered" evidence="1">
    <location>
        <begin position="1"/>
        <end position="37"/>
    </location>
</feature>
<dbReference type="GO" id="GO:0000182">
    <property type="term" value="F:rDNA binding"/>
    <property type="evidence" value="ECO:0007669"/>
    <property type="project" value="TreeGrafter"/>
</dbReference>
<dbReference type="GO" id="GO:0000500">
    <property type="term" value="C:RNA polymerase I upstream activating factor complex"/>
    <property type="evidence" value="ECO:0007669"/>
    <property type="project" value="InterPro"/>
</dbReference>
<dbReference type="PANTHER" id="PTHR28079:SF1">
    <property type="entry name" value="RNA POLYMERASE I-SPECIFIC TRANSCRIPTION INITIATION FACTOR RRN5"/>
    <property type="match status" value="1"/>
</dbReference>
<proteinExistence type="predicted"/>
<organism evidence="2 3">
    <name type="scientific">Terfezia boudieri ATCC MYA-4762</name>
    <dbReference type="NCBI Taxonomy" id="1051890"/>
    <lineage>
        <taxon>Eukaryota</taxon>
        <taxon>Fungi</taxon>
        <taxon>Dikarya</taxon>
        <taxon>Ascomycota</taxon>
        <taxon>Pezizomycotina</taxon>
        <taxon>Pezizomycetes</taxon>
        <taxon>Pezizales</taxon>
        <taxon>Pezizaceae</taxon>
        <taxon>Terfezia</taxon>
    </lineage>
</organism>
<dbReference type="GO" id="GO:0006361">
    <property type="term" value="P:transcription initiation at RNA polymerase I promoter"/>
    <property type="evidence" value="ECO:0007669"/>
    <property type="project" value="TreeGrafter"/>
</dbReference>
<accession>A0A3N4M1J4</accession>
<name>A0A3N4M1J4_9PEZI</name>
<feature type="compositionally biased region" description="Acidic residues" evidence="1">
    <location>
        <begin position="258"/>
        <end position="267"/>
    </location>
</feature>
<evidence type="ECO:0008006" key="4">
    <source>
        <dbReference type="Google" id="ProtNLM"/>
    </source>
</evidence>
<dbReference type="OrthoDB" id="2240312at2759"/>
<dbReference type="Gene3D" id="1.10.10.60">
    <property type="entry name" value="Homeodomain-like"/>
    <property type="match status" value="1"/>
</dbReference>
<dbReference type="InterPro" id="IPR039601">
    <property type="entry name" value="Rrn5"/>
</dbReference>
<feature type="compositionally biased region" description="Low complexity" evidence="1">
    <location>
        <begin position="834"/>
        <end position="876"/>
    </location>
</feature>
<feature type="compositionally biased region" description="Basic residues" evidence="1">
    <location>
        <begin position="955"/>
        <end position="964"/>
    </location>
</feature>